<dbReference type="GO" id="GO:0000287">
    <property type="term" value="F:magnesium ion binding"/>
    <property type="evidence" value="ECO:0007669"/>
    <property type="project" value="TreeGrafter"/>
</dbReference>
<dbReference type="GO" id="GO:0050308">
    <property type="term" value="F:sugar-phosphatase activity"/>
    <property type="evidence" value="ECO:0007669"/>
    <property type="project" value="UniProtKB-EC"/>
</dbReference>
<dbReference type="SUPFAM" id="SSF56784">
    <property type="entry name" value="HAD-like"/>
    <property type="match status" value="1"/>
</dbReference>
<gene>
    <name evidence="2" type="ORF">ATX59_03075</name>
    <name evidence="1" type="ORF">GA838_07475</name>
    <name evidence="3" type="ORF">OENI_0612</name>
</gene>
<organism evidence="2 4">
    <name type="scientific">Oenococcus oeni</name>
    <name type="common">Leuconostoc oenos</name>
    <dbReference type="NCBI Taxonomy" id="1247"/>
    <lineage>
        <taxon>Bacteria</taxon>
        <taxon>Bacillati</taxon>
        <taxon>Bacillota</taxon>
        <taxon>Bacilli</taxon>
        <taxon>Lactobacillales</taxon>
        <taxon>Lactobacillaceae</taxon>
        <taxon>Oenococcus</taxon>
    </lineage>
</organism>
<dbReference type="InterPro" id="IPR000150">
    <property type="entry name" value="Cof"/>
</dbReference>
<dbReference type="SFLD" id="SFLDG01144">
    <property type="entry name" value="C2.B.4:_PGP_Like"/>
    <property type="match status" value="1"/>
</dbReference>
<dbReference type="InterPro" id="IPR036412">
    <property type="entry name" value="HAD-like_sf"/>
</dbReference>
<dbReference type="InterPro" id="IPR023214">
    <property type="entry name" value="HAD_sf"/>
</dbReference>
<evidence type="ECO:0000313" key="1">
    <source>
        <dbReference type="EMBL" id="MDV7715582.1"/>
    </source>
</evidence>
<accession>A0A6N4A853</accession>
<dbReference type="GO" id="GO:0005829">
    <property type="term" value="C:cytosol"/>
    <property type="evidence" value="ECO:0007669"/>
    <property type="project" value="TreeGrafter"/>
</dbReference>
<dbReference type="Gene3D" id="3.40.50.1000">
    <property type="entry name" value="HAD superfamily/HAD-like"/>
    <property type="match status" value="1"/>
</dbReference>
<dbReference type="PANTHER" id="PTHR10000">
    <property type="entry name" value="PHOSPHOSERINE PHOSPHATASE"/>
    <property type="match status" value="1"/>
</dbReference>
<dbReference type="Pfam" id="PF08282">
    <property type="entry name" value="Hydrolase_3"/>
    <property type="match status" value="1"/>
</dbReference>
<dbReference type="SFLD" id="SFLDS00003">
    <property type="entry name" value="Haloacid_Dehalogenase"/>
    <property type="match status" value="1"/>
</dbReference>
<reference evidence="3 5" key="2">
    <citation type="submission" date="2018-08" db="EMBL/GenBank/DDBJ databases">
        <authorList>
            <person name="Lorentzen P. G. S. M."/>
        </authorList>
    </citation>
    <scope>NUCLEOTIDE SEQUENCE [LARGE SCALE GENOMIC DNA]</scope>
    <source>
        <strain evidence="3 5">CRBO_1381</strain>
    </source>
</reference>
<proteinExistence type="predicted"/>
<evidence type="ECO:0000313" key="2">
    <source>
        <dbReference type="EMBL" id="OIM21666.1"/>
    </source>
</evidence>
<keyword evidence="1" id="KW-0378">Hydrolase</keyword>
<dbReference type="Proteomes" id="UP001281024">
    <property type="component" value="Unassembled WGS sequence"/>
</dbReference>
<reference evidence="2 4" key="1">
    <citation type="journal article" date="2016" name="BMC Genomics">
        <title>Consensus pan-genome assembly of the specialised wine bacterium Oenococcus oeni.</title>
        <authorList>
            <person name="Sternes P.R."/>
            <person name="Borneman A.R."/>
        </authorList>
    </citation>
    <scope>NUCLEOTIDE SEQUENCE [LARGE SCALE GENOMIC DNA]</scope>
    <source>
        <strain evidence="2 4">AWRIB661</strain>
    </source>
</reference>
<dbReference type="SFLD" id="SFLDG01140">
    <property type="entry name" value="C2.B:_Phosphomannomutase_and_P"/>
    <property type="match status" value="1"/>
</dbReference>
<dbReference type="EMBL" id="MLOK01000028">
    <property type="protein sequence ID" value="OIM21666.1"/>
    <property type="molecule type" value="Genomic_DNA"/>
</dbReference>
<reference evidence="1" key="3">
    <citation type="submission" date="2019-10" db="EMBL/GenBank/DDBJ databases">
        <title>Malate fermentation in French cider.</title>
        <authorList>
            <person name="Cousin F.J."/>
            <person name="Medina Fernandez S."/>
            <person name="Misery B."/>
            <person name="Laplace J.-M."/>
            <person name="Cretenet M."/>
        </authorList>
    </citation>
    <scope>NUCLEOTIDE SEQUENCE</scope>
    <source>
        <strain evidence="1">UCMA15129</strain>
    </source>
</reference>
<dbReference type="RefSeq" id="WP_002816501.1">
    <property type="nucleotide sequence ID" value="NZ_JMIS01000008.1"/>
</dbReference>
<evidence type="ECO:0000313" key="3">
    <source>
        <dbReference type="EMBL" id="VDB97674.1"/>
    </source>
</evidence>
<dbReference type="PANTHER" id="PTHR10000:SF8">
    <property type="entry name" value="HAD SUPERFAMILY HYDROLASE-LIKE, TYPE 3"/>
    <property type="match status" value="1"/>
</dbReference>
<sequence>MEIKLIALDLDNTLLNADSEISRRNQEVLKLLHNKGLKVVLTTGRPIKGILPFIDQLELKQPEDYSINFNGGVIQNNLSKKIISSKFLTKEDVVPINDLANQMRFPLDGVAIDRAYSIIDIRKSGYQSFIGKLMDFTDLSFHDLPADEHYYKFISQTDPEQVAKIQEKAADYPTFTIVKSRPNLLEFLPKGVNKSFGLGQLIKHFGWTFDNVMAFGDEENDLPMIKSAGIGVAMGNAIKEVKEAAQAVTKLNTEDGVAAYLVKYFDL</sequence>
<dbReference type="CDD" id="cd07516">
    <property type="entry name" value="HAD_Pase"/>
    <property type="match status" value="1"/>
</dbReference>
<name>A0A6N4A853_OENOE</name>
<dbReference type="NCBIfam" id="TIGR00099">
    <property type="entry name" value="Cof-subfamily"/>
    <property type="match status" value="1"/>
</dbReference>
<dbReference type="NCBIfam" id="TIGR01484">
    <property type="entry name" value="HAD-SF-IIB"/>
    <property type="match status" value="1"/>
</dbReference>
<dbReference type="Proteomes" id="UP000294726">
    <property type="component" value="Chromosome"/>
</dbReference>
<dbReference type="EMBL" id="LR031358">
    <property type="protein sequence ID" value="VDB97674.1"/>
    <property type="molecule type" value="Genomic_DNA"/>
</dbReference>
<dbReference type="Gene3D" id="3.30.1240.10">
    <property type="match status" value="1"/>
</dbReference>
<dbReference type="EC" id="3.1.3.23" evidence="3"/>
<dbReference type="AlphaFoldDB" id="A0A6N4A853"/>
<dbReference type="InterPro" id="IPR006379">
    <property type="entry name" value="HAD-SF_hydro_IIB"/>
</dbReference>
<evidence type="ECO:0000313" key="4">
    <source>
        <dbReference type="Proteomes" id="UP000181728"/>
    </source>
</evidence>
<dbReference type="EMBL" id="WERV01000005">
    <property type="protein sequence ID" value="MDV7715582.1"/>
    <property type="molecule type" value="Genomic_DNA"/>
</dbReference>
<protein>
    <submittedName>
        <fullName evidence="1">Cof-type HAD-IIB family hydrolase</fullName>
    </submittedName>
    <submittedName>
        <fullName evidence="2">Haloacid dehalogenase</fullName>
    </submittedName>
    <submittedName>
        <fullName evidence="3">Sugar phosphatase</fullName>
        <ecNumber evidence="3">3.1.3.23</ecNumber>
    </submittedName>
</protein>
<evidence type="ECO:0000313" key="5">
    <source>
        <dbReference type="Proteomes" id="UP000294726"/>
    </source>
</evidence>
<dbReference type="Proteomes" id="UP000181728">
    <property type="component" value="Unassembled WGS sequence"/>
</dbReference>